<evidence type="ECO:0000313" key="2">
    <source>
        <dbReference type="EMBL" id="GAA4100017.1"/>
    </source>
</evidence>
<dbReference type="InterPro" id="IPR000836">
    <property type="entry name" value="PRTase_dom"/>
</dbReference>
<sequence>MNFSFSSFPILENKIITYDLVQGLIEISPKRICFNSCHKDALRRDKKYVGKFVVPFKETIKVIFEQETGLTLFSSFGKYFMSINTEDDFKTIEVFVEKYKETVFLRDRLDLSMALSENITENDELTTIGQLEDSAKYKNDENSVTRLSEICASFINNTPFYNNADFICAVPPSDPLTNNLPRKVIEQLSNVKCENISLSVNWERKKQQLKELVLEQKWDALTAVNLSIKRDLKDKKIILVDDLYQSGTTMQYIAMKLKEAGSSHIFGLSFVKARNNGDYVR</sequence>
<feature type="domain" description="Phosphoribosyltransferase" evidence="1">
    <location>
        <begin position="216"/>
        <end position="263"/>
    </location>
</feature>
<dbReference type="Pfam" id="PF00156">
    <property type="entry name" value="Pribosyltran"/>
    <property type="match status" value="1"/>
</dbReference>
<dbReference type="SUPFAM" id="SSF53271">
    <property type="entry name" value="PRTase-like"/>
    <property type="match status" value="1"/>
</dbReference>
<name>A0ABP7WZK2_9SPHI</name>
<proteinExistence type="predicted"/>
<organism evidence="2 3">
    <name type="scientific">Mucilaginibacter panaciglaebae</name>
    <dbReference type="NCBI Taxonomy" id="502331"/>
    <lineage>
        <taxon>Bacteria</taxon>
        <taxon>Pseudomonadati</taxon>
        <taxon>Bacteroidota</taxon>
        <taxon>Sphingobacteriia</taxon>
        <taxon>Sphingobacteriales</taxon>
        <taxon>Sphingobacteriaceae</taxon>
        <taxon>Mucilaginibacter</taxon>
    </lineage>
</organism>
<dbReference type="InterPro" id="IPR029057">
    <property type="entry name" value="PRTase-like"/>
</dbReference>
<gene>
    <name evidence="2" type="ORF">GCM10022392_25560</name>
</gene>
<dbReference type="EMBL" id="BAABCV010000009">
    <property type="protein sequence ID" value="GAA4100017.1"/>
    <property type="molecule type" value="Genomic_DNA"/>
</dbReference>
<protein>
    <recommendedName>
        <fullName evidence="1">Phosphoribosyltransferase domain-containing protein</fullName>
    </recommendedName>
</protein>
<dbReference type="Gene3D" id="3.40.50.2020">
    <property type="match status" value="1"/>
</dbReference>
<keyword evidence="3" id="KW-1185">Reference proteome</keyword>
<evidence type="ECO:0000313" key="3">
    <source>
        <dbReference type="Proteomes" id="UP001500841"/>
    </source>
</evidence>
<dbReference type="CDD" id="cd06223">
    <property type="entry name" value="PRTases_typeI"/>
    <property type="match status" value="1"/>
</dbReference>
<accession>A0ABP7WZK2</accession>
<dbReference type="Proteomes" id="UP001500841">
    <property type="component" value="Unassembled WGS sequence"/>
</dbReference>
<dbReference type="RefSeq" id="WP_345105087.1">
    <property type="nucleotide sequence ID" value="NZ_BAABCV010000009.1"/>
</dbReference>
<reference evidence="3" key="1">
    <citation type="journal article" date="2019" name="Int. J. Syst. Evol. Microbiol.">
        <title>The Global Catalogue of Microorganisms (GCM) 10K type strain sequencing project: providing services to taxonomists for standard genome sequencing and annotation.</title>
        <authorList>
            <consortium name="The Broad Institute Genomics Platform"/>
            <consortium name="The Broad Institute Genome Sequencing Center for Infectious Disease"/>
            <person name="Wu L."/>
            <person name="Ma J."/>
        </authorList>
    </citation>
    <scope>NUCLEOTIDE SEQUENCE [LARGE SCALE GENOMIC DNA]</scope>
    <source>
        <strain evidence="3">JCM 17085</strain>
    </source>
</reference>
<evidence type="ECO:0000259" key="1">
    <source>
        <dbReference type="Pfam" id="PF00156"/>
    </source>
</evidence>
<comment type="caution">
    <text evidence="2">The sequence shown here is derived from an EMBL/GenBank/DDBJ whole genome shotgun (WGS) entry which is preliminary data.</text>
</comment>